<dbReference type="EMBL" id="DLYI01000180">
    <property type="protein sequence ID" value="HAC28846.1"/>
    <property type="molecule type" value="Genomic_DNA"/>
</dbReference>
<feature type="non-terminal residue" evidence="1">
    <location>
        <position position="63"/>
    </location>
</feature>
<organism evidence="1 2">
    <name type="scientific">Marinobacter nauticus</name>
    <name type="common">Marinobacter hydrocarbonoclasticus</name>
    <name type="synonym">Marinobacter aquaeolei</name>
    <dbReference type="NCBI Taxonomy" id="2743"/>
    <lineage>
        <taxon>Bacteria</taxon>
        <taxon>Pseudomonadati</taxon>
        <taxon>Pseudomonadota</taxon>
        <taxon>Gammaproteobacteria</taxon>
        <taxon>Pseudomonadales</taxon>
        <taxon>Marinobacteraceae</taxon>
        <taxon>Marinobacter</taxon>
    </lineage>
</organism>
<dbReference type="AlphaFoldDB" id="A0A3B8WHA0"/>
<comment type="caution">
    <text evidence="1">The sequence shown here is derived from an EMBL/GenBank/DDBJ whole genome shotgun (WGS) entry which is preliminary data.</text>
</comment>
<feature type="non-terminal residue" evidence="1">
    <location>
        <position position="1"/>
    </location>
</feature>
<proteinExistence type="predicted"/>
<name>A0A3B8WHA0_MARNT</name>
<reference evidence="1 2" key="1">
    <citation type="journal article" date="2018" name="Nat. Biotechnol.">
        <title>A standardized bacterial taxonomy based on genome phylogeny substantially revises the tree of life.</title>
        <authorList>
            <person name="Parks D.H."/>
            <person name="Chuvochina M."/>
            <person name="Waite D.W."/>
            <person name="Rinke C."/>
            <person name="Skarshewski A."/>
            <person name="Chaumeil P.A."/>
            <person name="Hugenholtz P."/>
        </authorList>
    </citation>
    <scope>NUCLEOTIDE SEQUENCE [LARGE SCALE GENOMIC DNA]</scope>
    <source>
        <strain evidence="1">UBA9049</strain>
    </source>
</reference>
<evidence type="ECO:0000313" key="2">
    <source>
        <dbReference type="Proteomes" id="UP000261325"/>
    </source>
</evidence>
<sequence>ALESLIENEGVDRAKYILERLSERASRDGTELPYSITTPFRNSIPVTQESRMPGDLFMERRIR</sequence>
<dbReference type="Proteomes" id="UP000261325">
    <property type="component" value="Unassembled WGS sequence"/>
</dbReference>
<accession>A0A3B8WHA0</accession>
<evidence type="ECO:0000313" key="1">
    <source>
        <dbReference type="EMBL" id="HAC28846.1"/>
    </source>
</evidence>
<gene>
    <name evidence="1" type="ORF">DCF82_13680</name>
</gene>
<protein>
    <submittedName>
        <fullName evidence="1">Uncharacterized protein</fullName>
    </submittedName>
</protein>